<name>A0A348G282_9HYPH</name>
<dbReference type="KEGG" id="blag:BLTE_23500"/>
<reference evidence="3 4" key="1">
    <citation type="submission" date="2018-08" db="EMBL/GenBank/DDBJ databases">
        <title>Complete genome sequencing of Blastochloris tepida GI.</title>
        <authorList>
            <person name="Tsukatani Y."/>
            <person name="Mori H."/>
        </authorList>
    </citation>
    <scope>NUCLEOTIDE SEQUENCE [LARGE SCALE GENOMIC DNA]</scope>
    <source>
        <strain evidence="3 4">GI</strain>
    </source>
</reference>
<accession>A0A348G282</accession>
<dbReference type="AlphaFoldDB" id="A0A348G282"/>
<keyword evidence="2" id="KW-0732">Signal</keyword>
<dbReference type="RefSeq" id="WP_244599969.1">
    <property type="nucleotide sequence ID" value="NZ_AP018907.1"/>
</dbReference>
<evidence type="ECO:0000313" key="4">
    <source>
        <dbReference type="Proteomes" id="UP000266934"/>
    </source>
</evidence>
<evidence type="ECO:0000256" key="1">
    <source>
        <dbReference type="SAM" id="MobiDB-lite"/>
    </source>
</evidence>
<feature type="signal peptide" evidence="2">
    <location>
        <begin position="1"/>
        <end position="22"/>
    </location>
</feature>
<feature type="region of interest" description="Disordered" evidence="1">
    <location>
        <begin position="109"/>
        <end position="161"/>
    </location>
</feature>
<keyword evidence="4" id="KW-1185">Reference proteome</keyword>
<feature type="compositionally biased region" description="Gly residues" evidence="1">
    <location>
        <begin position="124"/>
        <end position="139"/>
    </location>
</feature>
<dbReference type="Proteomes" id="UP000266934">
    <property type="component" value="Chromosome"/>
</dbReference>
<feature type="compositionally biased region" description="Polar residues" evidence="1">
    <location>
        <begin position="140"/>
        <end position="161"/>
    </location>
</feature>
<gene>
    <name evidence="3" type="ORF">BLTE_23500</name>
</gene>
<evidence type="ECO:0000313" key="3">
    <source>
        <dbReference type="EMBL" id="BBF93665.1"/>
    </source>
</evidence>
<proteinExistence type="predicted"/>
<feature type="chain" id="PRO_5016930895" evidence="2">
    <location>
        <begin position="23"/>
        <end position="161"/>
    </location>
</feature>
<protein>
    <submittedName>
        <fullName evidence="3">Uncharacterized protein</fullName>
    </submittedName>
</protein>
<dbReference type="EMBL" id="AP018907">
    <property type="protein sequence ID" value="BBF93665.1"/>
    <property type="molecule type" value="Genomic_DNA"/>
</dbReference>
<organism evidence="3 4">
    <name type="scientific">Blastochloris tepida</name>
    <dbReference type="NCBI Taxonomy" id="2233851"/>
    <lineage>
        <taxon>Bacteria</taxon>
        <taxon>Pseudomonadati</taxon>
        <taxon>Pseudomonadota</taxon>
        <taxon>Alphaproteobacteria</taxon>
        <taxon>Hyphomicrobiales</taxon>
        <taxon>Blastochloridaceae</taxon>
        <taxon>Blastochloris</taxon>
    </lineage>
</organism>
<evidence type="ECO:0000256" key="2">
    <source>
        <dbReference type="SAM" id="SignalP"/>
    </source>
</evidence>
<sequence length="161" mass="16758">MRHLRILTIAAAFACSATAAHAQQNCVEDFARLRQDAEKFAGAVKAAGERKAPPPEMCQAIRRFAESEAKVVKYLEENQPWCQIPPQVVAQAKAGHDRTLKARNQICSAKPVAAPDRPAKPSGPGIGSLSGPTGIGGGSANPTNPGTQGSGIFSTLGGSSR</sequence>